<dbReference type="Proteomes" id="UP000019482">
    <property type="component" value="Unassembled WGS sequence"/>
</dbReference>
<keyword evidence="3" id="KW-0808">Transferase</keyword>
<evidence type="ECO:0000313" key="3">
    <source>
        <dbReference type="EMBL" id="CDL90676.1"/>
    </source>
</evidence>
<proteinExistence type="predicted"/>
<dbReference type="Gene3D" id="3.40.50.2000">
    <property type="entry name" value="Glycogen Phosphorylase B"/>
    <property type="match status" value="2"/>
</dbReference>
<sequence>MKILVLASWYPDDSNHVSGVFIKEQVRALKKVGVTPIVFYPYDKSSDNGRYRKTIEEGVIVYRANTDYLKNAKISRLYSIIKSAKILNKILNENSISLIHCHVCYTAGFIAYAYSKFFNNIPYIITEHSSKVEEFSNKIYNKILFYLSYKKAKYVITVSTYLAKELSDLKFKFKSKVIGNVVDTSSYNIKFINNKHGKHWNLLFVGLMPDSEVKGLQYFIPALADFISKNPSCDITFNIVGDGCKRKEYEKTCKELGIYDKCNFYGKVDKLEIPKLIEKNDFLILPSVKETFGSVLIESMAGGKPVLATKCGGPQDFVNKKVGILVEPGNKEQLELGIKNMIDNYDNFDFQYIRNYAKDNFNYDSIGKKLKELYISILSS</sequence>
<evidence type="ECO:0000313" key="4">
    <source>
        <dbReference type="Proteomes" id="UP000019482"/>
    </source>
</evidence>
<accession>W6N3J4</accession>
<protein>
    <submittedName>
        <fullName evidence="3">Glycosyl transferase</fullName>
    </submittedName>
</protein>
<name>W6N3J4_CLOTY</name>
<dbReference type="Pfam" id="PF00534">
    <property type="entry name" value="Glycos_transf_1"/>
    <property type="match status" value="1"/>
</dbReference>
<dbReference type="RefSeq" id="WP_017752858.1">
    <property type="nucleotide sequence ID" value="NZ_CBXI010000008.1"/>
</dbReference>
<dbReference type="GeneID" id="29419726"/>
<dbReference type="InterPro" id="IPR050194">
    <property type="entry name" value="Glycosyltransferase_grp1"/>
</dbReference>
<keyword evidence="4" id="KW-1185">Reference proteome</keyword>
<dbReference type="PANTHER" id="PTHR45947">
    <property type="entry name" value="SULFOQUINOVOSYL TRANSFERASE SQD2"/>
    <property type="match status" value="1"/>
</dbReference>
<dbReference type="GO" id="GO:0016758">
    <property type="term" value="F:hexosyltransferase activity"/>
    <property type="evidence" value="ECO:0007669"/>
    <property type="project" value="TreeGrafter"/>
</dbReference>
<dbReference type="AlphaFoldDB" id="W6N3J4"/>
<dbReference type="InterPro" id="IPR028098">
    <property type="entry name" value="Glyco_trans_4-like_N"/>
</dbReference>
<dbReference type="EMBL" id="CBXI010000008">
    <property type="protein sequence ID" value="CDL90676.1"/>
    <property type="molecule type" value="Genomic_DNA"/>
</dbReference>
<dbReference type="PANTHER" id="PTHR45947:SF3">
    <property type="entry name" value="SULFOQUINOVOSYL TRANSFERASE SQD2"/>
    <property type="match status" value="1"/>
</dbReference>
<dbReference type="InterPro" id="IPR001296">
    <property type="entry name" value="Glyco_trans_1"/>
</dbReference>
<comment type="caution">
    <text evidence="3">The sequence shown here is derived from an EMBL/GenBank/DDBJ whole genome shotgun (WGS) entry which is preliminary data.</text>
</comment>
<dbReference type="Pfam" id="PF13439">
    <property type="entry name" value="Glyco_transf_4"/>
    <property type="match status" value="1"/>
</dbReference>
<dbReference type="SUPFAM" id="SSF53756">
    <property type="entry name" value="UDP-Glycosyltransferase/glycogen phosphorylase"/>
    <property type="match status" value="1"/>
</dbReference>
<gene>
    <name evidence="3" type="ORF">CTDIVETGP_0746</name>
</gene>
<organism evidence="3 4">
    <name type="scientific">Clostridium tyrobutyricum DIVETGP</name>
    <dbReference type="NCBI Taxonomy" id="1408889"/>
    <lineage>
        <taxon>Bacteria</taxon>
        <taxon>Bacillati</taxon>
        <taxon>Bacillota</taxon>
        <taxon>Clostridia</taxon>
        <taxon>Eubacteriales</taxon>
        <taxon>Clostridiaceae</taxon>
        <taxon>Clostridium</taxon>
    </lineage>
</organism>
<evidence type="ECO:0000259" key="1">
    <source>
        <dbReference type="Pfam" id="PF00534"/>
    </source>
</evidence>
<evidence type="ECO:0000259" key="2">
    <source>
        <dbReference type="Pfam" id="PF13439"/>
    </source>
</evidence>
<feature type="domain" description="Glycosyltransferase subfamily 4-like N-terminal" evidence="2">
    <location>
        <begin position="19"/>
        <end position="185"/>
    </location>
</feature>
<reference evidence="3 4" key="1">
    <citation type="journal article" date="2015" name="Genome Announc.">
        <title>Draft Genome Sequence of Clostridium tyrobutyricum Strain DIVETGP, Isolated from Cow's Milk for Grana Padano Production.</title>
        <authorList>
            <person name="Soggiu A."/>
            <person name="Piras C."/>
            <person name="Gaiarsa S."/>
            <person name="Sassera D."/>
            <person name="Roncada P."/>
            <person name="Bendixen E."/>
            <person name="Brasca M."/>
            <person name="Bonizzi L."/>
        </authorList>
    </citation>
    <scope>NUCLEOTIDE SEQUENCE [LARGE SCALE GENOMIC DNA]</scope>
    <source>
        <strain evidence="3 4">DIVETGP</strain>
    </source>
</reference>
<dbReference type="OrthoDB" id="9795068at2"/>
<feature type="domain" description="Glycosyl transferase family 1" evidence="1">
    <location>
        <begin position="189"/>
        <end position="345"/>
    </location>
</feature>